<proteinExistence type="inferred from homology"/>
<dbReference type="OrthoDB" id="9833506at2759"/>
<feature type="chain" id="PRO_5027714729" evidence="9">
    <location>
        <begin position="24"/>
        <end position="186"/>
    </location>
</feature>
<keyword evidence="4" id="KW-0964">Secreted</keyword>
<evidence type="ECO:0000313" key="11">
    <source>
        <dbReference type="RefSeq" id="XP_004631789.1"/>
    </source>
</evidence>
<reference evidence="11" key="1">
    <citation type="submission" date="2025-08" db="UniProtKB">
        <authorList>
            <consortium name="RefSeq"/>
        </authorList>
    </citation>
    <scope>IDENTIFICATION</scope>
</reference>
<dbReference type="Pfam" id="PF00143">
    <property type="entry name" value="Interferon"/>
    <property type="match status" value="1"/>
</dbReference>
<evidence type="ECO:0000256" key="9">
    <source>
        <dbReference type="SAM" id="SignalP"/>
    </source>
</evidence>
<dbReference type="Gene3D" id="1.20.1250.10">
    <property type="match status" value="1"/>
</dbReference>
<evidence type="ECO:0000256" key="2">
    <source>
        <dbReference type="ARBA" id="ARBA00011033"/>
    </source>
</evidence>
<dbReference type="GO" id="GO:0005126">
    <property type="term" value="F:cytokine receptor binding"/>
    <property type="evidence" value="ECO:0007669"/>
    <property type="project" value="InterPro"/>
</dbReference>
<comment type="similarity">
    <text evidence="2 8">Belongs to the alpha/beta interferon family.</text>
</comment>
<dbReference type="PRINTS" id="PR00266">
    <property type="entry name" value="INTERFERONAB"/>
</dbReference>
<evidence type="ECO:0000256" key="1">
    <source>
        <dbReference type="ARBA" id="ARBA00004613"/>
    </source>
</evidence>
<evidence type="ECO:0000313" key="10">
    <source>
        <dbReference type="Proteomes" id="UP000515203"/>
    </source>
</evidence>
<feature type="signal peptide" evidence="9">
    <location>
        <begin position="1"/>
        <end position="23"/>
    </location>
</feature>
<organism evidence="10 11">
    <name type="scientific">Octodon degus</name>
    <name type="common">Degu</name>
    <name type="synonym">Sciurus degus</name>
    <dbReference type="NCBI Taxonomy" id="10160"/>
    <lineage>
        <taxon>Eukaryota</taxon>
        <taxon>Metazoa</taxon>
        <taxon>Chordata</taxon>
        <taxon>Craniata</taxon>
        <taxon>Vertebrata</taxon>
        <taxon>Euteleostomi</taxon>
        <taxon>Mammalia</taxon>
        <taxon>Eutheria</taxon>
        <taxon>Euarchontoglires</taxon>
        <taxon>Glires</taxon>
        <taxon>Rodentia</taxon>
        <taxon>Hystricomorpha</taxon>
        <taxon>Octodontidae</taxon>
        <taxon>Octodon</taxon>
    </lineage>
</organism>
<evidence type="ECO:0000256" key="5">
    <source>
        <dbReference type="ARBA" id="ARBA00022729"/>
    </source>
</evidence>
<sequence length="186" mass="21406">MAWPLPALVALVVLTIMSSCFLACNLPQAHSHGNKRPLILLGQMRRISTFSCLKDRQDFGFPQQEFDGKQIQKAQAISVLQEVARQTFILFRSEDSSAAWDKILLDIFCTGLHQQLNDLQACLTQESGLEEVSLMHDSRLAVRKYFHRITLYLKEKRYSLCAWEVVRAEIMRSFSSSQRLTRKLKD</sequence>
<dbReference type="InterPro" id="IPR000471">
    <property type="entry name" value="Interferon_alpha/beta/delta"/>
</dbReference>
<dbReference type="Proteomes" id="UP000515203">
    <property type="component" value="Unplaced"/>
</dbReference>
<dbReference type="SMART" id="SM00076">
    <property type="entry name" value="IFabd"/>
    <property type="match status" value="1"/>
</dbReference>
<dbReference type="GeneID" id="101566149"/>
<dbReference type="AlphaFoldDB" id="A0A6P3ETM7"/>
<dbReference type="RefSeq" id="XP_004631789.1">
    <property type="nucleotide sequence ID" value="XM_004631732.1"/>
</dbReference>
<dbReference type="GO" id="GO:0005615">
    <property type="term" value="C:extracellular space"/>
    <property type="evidence" value="ECO:0007669"/>
    <property type="project" value="UniProtKB-KW"/>
</dbReference>
<dbReference type="PANTHER" id="PTHR11691">
    <property type="entry name" value="TYPE I INTERFERON"/>
    <property type="match status" value="1"/>
</dbReference>
<dbReference type="InterPro" id="IPR009079">
    <property type="entry name" value="4_helix_cytokine-like_core"/>
</dbReference>
<evidence type="ECO:0000256" key="4">
    <source>
        <dbReference type="ARBA" id="ARBA00022525"/>
    </source>
</evidence>
<dbReference type="FunFam" id="1.20.1250.10:FF:000001">
    <property type="entry name" value="Interferon alpha"/>
    <property type="match status" value="1"/>
</dbReference>
<keyword evidence="10" id="KW-1185">Reference proteome</keyword>
<dbReference type="PANTHER" id="PTHR11691:SF60">
    <property type="entry name" value="INTERFERON ALPHA-5"/>
    <property type="match status" value="1"/>
</dbReference>
<evidence type="ECO:0000256" key="3">
    <source>
        <dbReference type="ARBA" id="ARBA00022514"/>
    </source>
</evidence>
<dbReference type="GO" id="GO:0005125">
    <property type="term" value="F:cytokine activity"/>
    <property type="evidence" value="ECO:0007669"/>
    <property type="project" value="UniProtKB-KW"/>
</dbReference>
<evidence type="ECO:0000256" key="8">
    <source>
        <dbReference type="RuleBase" id="RU000436"/>
    </source>
</evidence>
<dbReference type="FunCoup" id="A0A6P3ETM7">
    <property type="interactions" value="892"/>
</dbReference>
<keyword evidence="7" id="KW-1015">Disulfide bond</keyword>
<keyword evidence="6 8" id="KW-0051">Antiviral defense</keyword>
<keyword evidence="5 9" id="KW-0732">Signal</keyword>
<dbReference type="GO" id="GO:0051607">
    <property type="term" value="P:defense response to virus"/>
    <property type="evidence" value="ECO:0007669"/>
    <property type="project" value="UniProtKB-KW"/>
</dbReference>
<accession>A0A6P3ETM7</accession>
<evidence type="ECO:0000256" key="7">
    <source>
        <dbReference type="ARBA" id="ARBA00023157"/>
    </source>
</evidence>
<dbReference type="CDD" id="cd00095">
    <property type="entry name" value="IFab"/>
    <property type="match status" value="1"/>
</dbReference>
<dbReference type="InParanoid" id="A0A6P3ETM7"/>
<dbReference type="SUPFAM" id="SSF47266">
    <property type="entry name" value="4-helical cytokines"/>
    <property type="match status" value="1"/>
</dbReference>
<protein>
    <submittedName>
        <fullName evidence="11">Interferon alpha-5-like</fullName>
    </submittedName>
</protein>
<name>A0A6P3ETM7_OCTDE</name>
<gene>
    <name evidence="11" type="primary">LOC101566149</name>
</gene>
<comment type="subcellular location">
    <subcellularLocation>
        <location evidence="1">Secreted</location>
    </subcellularLocation>
</comment>
<evidence type="ECO:0000256" key="6">
    <source>
        <dbReference type="ARBA" id="ARBA00023118"/>
    </source>
</evidence>
<dbReference type="PROSITE" id="PS00252">
    <property type="entry name" value="INTERFERON_A_B_D"/>
    <property type="match status" value="1"/>
</dbReference>
<keyword evidence="3 8" id="KW-0202">Cytokine</keyword>